<evidence type="ECO:0000313" key="2">
    <source>
        <dbReference type="Proteomes" id="UP000032534"/>
    </source>
</evidence>
<gene>
    <name evidence="1" type="ORF">QD47_00600</name>
</gene>
<sequence length="95" mass="9712">MAILLPQQFYSLAANIGKSYFENLNGGANATITVNNNGPAPINLVVTRVNAPVITYVIPPTNSLTLAVALLLVAALQTTAAGAATGTIQIATADF</sequence>
<organism evidence="1 2">
    <name type="scientific">Paenibacillus terrae</name>
    <dbReference type="NCBI Taxonomy" id="159743"/>
    <lineage>
        <taxon>Bacteria</taxon>
        <taxon>Bacillati</taxon>
        <taxon>Bacillota</taxon>
        <taxon>Bacilli</taxon>
        <taxon>Bacillales</taxon>
        <taxon>Paenibacillaceae</taxon>
        <taxon>Paenibacillus</taxon>
    </lineage>
</organism>
<keyword evidence="2" id="KW-1185">Reference proteome</keyword>
<dbReference type="AlphaFoldDB" id="A0A0D7X901"/>
<dbReference type="EMBL" id="JTHP01000001">
    <property type="protein sequence ID" value="KJD47488.1"/>
    <property type="molecule type" value="Genomic_DNA"/>
</dbReference>
<protein>
    <submittedName>
        <fullName evidence="1">Uncharacterized protein</fullName>
    </submittedName>
</protein>
<name>A0A0D7X901_9BACL</name>
<accession>A0A0D7X901</accession>
<comment type="caution">
    <text evidence="1">The sequence shown here is derived from an EMBL/GenBank/DDBJ whole genome shotgun (WGS) entry which is preliminary data.</text>
</comment>
<proteinExistence type="predicted"/>
<dbReference type="Proteomes" id="UP000032534">
    <property type="component" value="Unassembled WGS sequence"/>
</dbReference>
<reference evidence="1 2" key="1">
    <citation type="submission" date="2014-11" db="EMBL/GenBank/DDBJ databases">
        <title>Draft Genome Sequences of Paenibacillus polymyxa NRRL B-30509 and Paenibacillus terrae NRRL B-30644, Strains from a Poultry Environment that Produce Tridecaptin A and Paenicidins.</title>
        <authorList>
            <person name="van Belkum M.J."/>
            <person name="Lohans C.T."/>
            <person name="Vederas J.C."/>
        </authorList>
    </citation>
    <scope>NUCLEOTIDE SEQUENCE [LARGE SCALE GENOMIC DNA]</scope>
    <source>
        <strain evidence="1 2">NRRL B-30644</strain>
    </source>
</reference>
<dbReference type="PATRIC" id="fig|159743.3.peg.138"/>
<dbReference type="OrthoDB" id="2664786at2"/>
<dbReference type="RefSeq" id="WP_044644281.1">
    <property type="nucleotide sequence ID" value="NZ_JTHP01000001.1"/>
</dbReference>
<evidence type="ECO:0000313" key="1">
    <source>
        <dbReference type="EMBL" id="KJD47488.1"/>
    </source>
</evidence>